<evidence type="ECO:0000313" key="1">
    <source>
        <dbReference type="EMBL" id="KAI6093012.1"/>
    </source>
</evidence>
<dbReference type="Proteomes" id="UP001497680">
    <property type="component" value="Unassembled WGS sequence"/>
</dbReference>
<name>A0ACC0DKX4_9PEZI</name>
<accession>A0ACC0DKX4</accession>
<gene>
    <name evidence="1" type="ORF">F4821DRAFT_114579</name>
</gene>
<evidence type="ECO:0000313" key="2">
    <source>
        <dbReference type="Proteomes" id="UP001497680"/>
    </source>
</evidence>
<dbReference type="EMBL" id="MU394282">
    <property type="protein sequence ID" value="KAI6093012.1"/>
    <property type="molecule type" value="Genomic_DNA"/>
</dbReference>
<proteinExistence type="predicted"/>
<comment type="caution">
    <text evidence="1">The sequence shown here is derived from an EMBL/GenBank/DDBJ whole genome shotgun (WGS) entry which is preliminary data.</text>
</comment>
<reference evidence="1 2" key="1">
    <citation type="journal article" date="2022" name="New Phytol.">
        <title>Ecological generalism drives hyperdiversity of secondary metabolite gene clusters in xylarialean endophytes.</title>
        <authorList>
            <person name="Franco M.E.E."/>
            <person name="Wisecaver J.H."/>
            <person name="Arnold A.E."/>
            <person name="Ju Y.M."/>
            <person name="Slot J.C."/>
            <person name="Ahrendt S."/>
            <person name="Moore L.P."/>
            <person name="Eastman K.E."/>
            <person name="Scott K."/>
            <person name="Konkel Z."/>
            <person name="Mondo S.J."/>
            <person name="Kuo A."/>
            <person name="Hayes R.D."/>
            <person name="Haridas S."/>
            <person name="Andreopoulos B."/>
            <person name="Riley R."/>
            <person name="LaButti K."/>
            <person name="Pangilinan J."/>
            <person name="Lipzen A."/>
            <person name="Amirebrahimi M."/>
            <person name="Yan J."/>
            <person name="Adam C."/>
            <person name="Keymanesh K."/>
            <person name="Ng V."/>
            <person name="Louie K."/>
            <person name="Northen T."/>
            <person name="Drula E."/>
            <person name="Henrissat B."/>
            <person name="Hsieh H.M."/>
            <person name="Youens-Clark K."/>
            <person name="Lutzoni F."/>
            <person name="Miadlikowska J."/>
            <person name="Eastwood D.C."/>
            <person name="Hamelin R.C."/>
            <person name="Grigoriev I.V."/>
            <person name="U'Ren J.M."/>
        </authorList>
    </citation>
    <scope>NUCLEOTIDE SEQUENCE [LARGE SCALE GENOMIC DNA]</scope>
    <source>
        <strain evidence="1 2">ER1909</strain>
    </source>
</reference>
<keyword evidence="2" id="KW-1185">Reference proteome</keyword>
<sequence length="772" mass="88882">MIPSISTQTTQVALLEWADSMLLKLLPGRDPDLRARKPEQLFDGAVFSALLEILDAEYNPTRFQQSLDALSTDDDIFQGRRRNLHIIVMGLKDFARRHCEKIEPLIEFVDFQALAKEPTKTGIFEILILFVSAACLREDDNSQYINLVMQLETRLQAGIFQILKEVDVKLAQIAETGESDIEGSYADANYDDELAREAVLSELQREADDAKRQAGGLKLRLDRLQDNYDELLRKHEELQEENEQLQKQIESEAGNFDKHRLQRQLKENESLIANLENERNYLAEERERLVKEKGRLEVVAQKAETLTDENQELRSKNEDLSKKANMADNLRKKLESMKSVEADLKTLQSERLDATKLMEQLDSATMRIETLKREAEAYATKMQGYEIDIANFNNQKTMYSTENTELRLLIEDLQARSQIDEAVVRDLQEKVMMLDPSVAPSTPLSTRPTTLEDELSESSNAISMRNLEMQRLQAENAVLKSTIGTETEKGQLIQEMEDLRVSRQTLQEKFNDILEKYTVGQHQLDALIQNMGKEGEEAYSNLRTQVHVEQNRSKQLERQLASLKQQLGDKDRALLEARGDLQAIEKSGLDTLDELKRTDGMLAVSLRAELDSERRKLKSLKDEFDAQQTQLLTAYIEKDQLRREAETANREMQQAADGQVINTDSARQSEKMEKLRTRYKQLQQQYEQSELKNRELERTLKAVRAGSEAGAQKAQTDQIIKNLQRENAMIATAWYDLNNRLQSNHVVLQRRHDVPKSWLNKQRQMVNATPRK</sequence>
<protein>
    <submittedName>
        <fullName evidence="1">Uncharacterized protein</fullName>
    </submittedName>
</protein>
<organism evidence="1 2">
    <name type="scientific">Hypoxylon rubiginosum</name>
    <dbReference type="NCBI Taxonomy" id="110542"/>
    <lineage>
        <taxon>Eukaryota</taxon>
        <taxon>Fungi</taxon>
        <taxon>Dikarya</taxon>
        <taxon>Ascomycota</taxon>
        <taxon>Pezizomycotina</taxon>
        <taxon>Sordariomycetes</taxon>
        <taxon>Xylariomycetidae</taxon>
        <taxon>Xylariales</taxon>
        <taxon>Hypoxylaceae</taxon>
        <taxon>Hypoxylon</taxon>
    </lineage>
</organism>